<dbReference type="NCBIfam" id="TIGR00231">
    <property type="entry name" value="small_GTP"/>
    <property type="match status" value="1"/>
</dbReference>
<dbReference type="AlphaFoldDB" id="A0AA38LW81"/>
<organism evidence="3 4">
    <name type="scientific">Dioszegia hungarica</name>
    <dbReference type="NCBI Taxonomy" id="4972"/>
    <lineage>
        <taxon>Eukaryota</taxon>
        <taxon>Fungi</taxon>
        <taxon>Dikarya</taxon>
        <taxon>Basidiomycota</taxon>
        <taxon>Agaricomycotina</taxon>
        <taxon>Tremellomycetes</taxon>
        <taxon>Tremellales</taxon>
        <taxon>Bulleribasidiaceae</taxon>
        <taxon>Dioszegia</taxon>
    </lineage>
</organism>
<keyword evidence="1" id="KW-0547">Nucleotide-binding</keyword>
<dbReference type="PANTHER" id="PTHR47978">
    <property type="match status" value="1"/>
</dbReference>
<dbReference type="GO" id="GO:0005525">
    <property type="term" value="F:GTP binding"/>
    <property type="evidence" value="ECO:0007669"/>
    <property type="project" value="InterPro"/>
</dbReference>
<comment type="caution">
    <text evidence="3">The sequence shown here is derived from an EMBL/GenBank/DDBJ whole genome shotgun (WGS) entry which is preliminary data.</text>
</comment>
<dbReference type="Proteomes" id="UP001164286">
    <property type="component" value="Unassembled WGS sequence"/>
</dbReference>
<dbReference type="RefSeq" id="XP_052946048.1">
    <property type="nucleotide sequence ID" value="XM_053093175.1"/>
</dbReference>
<evidence type="ECO:0000313" key="4">
    <source>
        <dbReference type="Proteomes" id="UP001164286"/>
    </source>
</evidence>
<dbReference type="Pfam" id="PF00071">
    <property type="entry name" value="Ras"/>
    <property type="match status" value="1"/>
</dbReference>
<dbReference type="SMART" id="SM00173">
    <property type="entry name" value="RAS"/>
    <property type="match status" value="1"/>
</dbReference>
<sequence>MSRTTSFKLVLLGESAVGKSSLVLRFVRNEFSDFRESTIGAAFLTQTVNLDENTAIKFEIWDTAGQERYKSLAPIYFRNSNAAVIVYDITQPPETSFEKAKSWVRELQRQADPSIVIMLVGNKADLAANRKTPKEMGEQYAQEEGLLFAEASAKSGTGVEELFMEIARKLPTNPLPQRAAPGAKGVKVQGQGEQGQSACTC</sequence>
<dbReference type="SUPFAM" id="SSF52540">
    <property type="entry name" value="P-loop containing nucleoside triphosphate hydrolases"/>
    <property type="match status" value="1"/>
</dbReference>
<dbReference type="InterPro" id="IPR027417">
    <property type="entry name" value="P-loop_NTPase"/>
</dbReference>
<dbReference type="GO" id="GO:0003924">
    <property type="term" value="F:GTPase activity"/>
    <property type="evidence" value="ECO:0007669"/>
    <property type="project" value="InterPro"/>
</dbReference>
<dbReference type="SMART" id="SM00174">
    <property type="entry name" value="RHO"/>
    <property type="match status" value="1"/>
</dbReference>
<feature type="compositionally biased region" description="Low complexity" evidence="2">
    <location>
        <begin position="184"/>
        <end position="201"/>
    </location>
</feature>
<dbReference type="PROSITE" id="PS51420">
    <property type="entry name" value="RHO"/>
    <property type="match status" value="1"/>
</dbReference>
<dbReference type="PROSITE" id="PS51419">
    <property type="entry name" value="RAB"/>
    <property type="match status" value="1"/>
</dbReference>
<dbReference type="EMBL" id="JAKWFO010000005">
    <property type="protein sequence ID" value="KAI9636271.1"/>
    <property type="molecule type" value="Genomic_DNA"/>
</dbReference>
<dbReference type="InterPro" id="IPR005225">
    <property type="entry name" value="Small_GTP-bd"/>
</dbReference>
<gene>
    <name evidence="3" type="ORF">MKK02DRAFT_44976</name>
</gene>
<dbReference type="Gene3D" id="3.40.50.300">
    <property type="entry name" value="P-loop containing nucleotide triphosphate hydrolases"/>
    <property type="match status" value="1"/>
</dbReference>
<accession>A0AA38LW81</accession>
<dbReference type="FunFam" id="3.40.50.300:FF:000823">
    <property type="entry name" value="Small GTPase RAB, putative"/>
    <property type="match status" value="1"/>
</dbReference>
<dbReference type="InterPro" id="IPR001806">
    <property type="entry name" value="Small_GTPase"/>
</dbReference>
<dbReference type="CDD" id="cd01860">
    <property type="entry name" value="Rab5_related"/>
    <property type="match status" value="1"/>
</dbReference>
<evidence type="ECO:0000313" key="3">
    <source>
        <dbReference type="EMBL" id="KAI9636271.1"/>
    </source>
</evidence>
<proteinExistence type="predicted"/>
<reference evidence="3" key="1">
    <citation type="journal article" date="2022" name="G3 (Bethesda)">
        <title>High quality genome of the basidiomycete yeast Dioszegia hungarica PDD-24b-2 isolated from cloud water.</title>
        <authorList>
            <person name="Jarrige D."/>
            <person name="Haridas S."/>
            <person name="Bleykasten-Grosshans C."/>
            <person name="Joly M."/>
            <person name="Nadalig T."/>
            <person name="Sancelme M."/>
            <person name="Vuilleumier S."/>
            <person name="Grigoriev I.V."/>
            <person name="Amato P."/>
            <person name="Bringel F."/>
        </authorList>
    </citation>
    <scope>NUCLEOTIDE SEQUENCE</scope>
    <source>
        <strain evidence="3">PDD-24b-2</strain>
    </source>
</reference>
<evidence type="ECO:0000256" key="2">
    <source>
        <dbReference type="SAM" id="MobiDB-lite"/>
    </source>
</evidence>
<evidence type="ECO:0000256" key="1">
    <source>
        <dbReference type="ARBA" id="ARBA00022741"/>
    </source>
</evidence>
<dbReference type="GeneID" id="77732380"/>
<dbReference type="SMART" id="SM00175">
    <property type="entry name" value="RAB"/>
    <property type="match status" value="1"/>
</dbReference>
<name>A0AA38LW81_9TREE</name>
<dbReference type="PROSITE" id="PS51421">
    <property type="entry name" value="RAS"/>
    <property type="match status" value="1"/>
</dbReference>
<keyword evidence="4" id="KW-1185">Reference proteome</keyword>
<feature type="region of interest" description="Disordered" evidence="2">
    <location>
        <begin position="173"/>
        <end position="201"/>
    </location>
</feature>
<dbReference type="SMART" id="SM00176">
    <property type="entry name" value="RAN"/>
    <property type="match status" value="1"/>
</dbReference>
<protein>
    <submittedName>
        <fullName evidence="3">Small GTPase superfamily</fullName>
    </submittedName>
</protein>
<dbReference type="PRINTS" id="PR00449">
    <property type="entry name" value="RASTRNSFRMNG"/>
</dbReference>